<keyword evidence="1" id="KW-0472">Membrane</keyword>
<dbReference type="Proteomes" id="UP000399692">
    <property type="component" value="Unassembled WGS sequence"/>
</dbReference>
<evidence type="ECO:0000313" key="2">
    <source>
        <dbReference type="EMBL" id="VVM77890.1"/>
    </source>
</evidence>
<proteinExistence type="predicted"/>
<protein>
    <recommendedName>
        <fullName evidence="4">ABC-2 type transporter domain-containing protein</fullName>
    </recommendedName>
</protein>
<evidence type="ECO:0008006" key="4">
    <source>
        <dbReference type="Google" id="ProtNLM"/>
    </source>
</evidence>
<gene>
    <name evidence="2" type="ORF">PS631_02172</name>
</gene>
<reference evidence="2 3" key="1">
    <citation type="submission" date="2019-09" db="EMBL/GenBank/DDBJ databases">
        <authorList>
            <person name="Chandra G."/>
            <person name="Truman W A."/>
        </authorList>
    </citation>
    <scope>NUCLEOTIDE SEQUENCE [LARGE SCALE GENOMIC DNA]</scope>
    <source>
        <strain evidence="2">PS631</strain>
    </source>
</reference>
<evidence type="ECO:0000313" key="3">
    <source>
        <dbReference type="Proteomes" id="UP000399692"/>
    </source>
</evidence>
<name>A0A5E6SBS1_PSEFL</name>
<dbReference type="EMBL" id="CABVHF010000005">
    <property type="protein sequence ID" value="VVM77890.1"/>
    <property type="molecule type" value="Genomic_DNA"/>
</dbReference>
<keyword evidence="1" id="KW-0812">Transmembrane</keyword>
<feature type="transmembrane region" description="Helical" evidence="1">
    <location>
        <begin position="75"/>
        <end position="92"/>
    </location>
</feature>
<evidence type="ECO:0000256" key="1">
    <source>
        <dbReference type="SAM" id="Phobius"/>
    </source>
</evidence>
<keyword evidence="1" id="KW-1133">Transmembrane helix</keyword>
<dbReference type="AlphaFoldDB" id="A0A5E6SBS1"/>
<accession>A0A5E6SBS1</accession>
<feature type="transmembrane region" description="Helical" evidence="1">
    <location>
        <begin position="193"/>
        <end position="212"/>
    </location>
</feature>
<dbReference type="RefSeq" id="WP_224786420.1">
    <property type="nucleotide sequence ID" value="NZ_CABVHF010000005.1"/>
</dbReference>
<feature type="transmembrane region" description="Helical" evidence="1">
    <location>
        <begin position="150"/>
        <end position="173"/>
    </location>
</feature>
<feature type="transmembrane region" description="Helical" evidence="1">
    <location>
        <begin position="251"/>
        <end position="282"/>
    </location>
</feature>
<sequence>MTTTFGTTLLKLKTGVANHFDPELFGGSGGAGGCGGSGGCSGGSDGSGGSGCFKRSHIKIYTITKLFIIEQLREPTALLWTTLSPCALFYFMASSKHAQLAPPDYTSSASWFYAYIACSSALFGLSYYLIGRRESGFIRSFIYNESALRLFLTSHILSNSCISAIHFSIFYLITKPMAGAYSITEYTFLLTGFYISYLGFASIGLIFTILPIKFSTAGTLFSIFSFAMLVLGFISASATESSTPLSRYNPLALIAALLSGDIPLLTAAVAVAASFLFSLYLAKRYFRIQPVWSRY</sequence>
<feature type="transmembrane region" description="Helical" evidence="1">
    <location>
        <begin position="219"/>
        <end position="239"/>
    </location>
</feature>
<feature type="transmembrane region" description="Helical" evidence="1">
    <location>
        <begin position="112"/>
        <end position="130"/>
    </location>
</feature>
<organism evidence="2 3">
    <name type="scientific">Pseudomonas fluorescens</name>
    <dbReference type="NCBI Taxonomy" id="294"/>
    <lineage>
        <taxon>Bacteria</taxon>
        <taxon>Pseudomonadati</taxon>
        <taxon>Pseudomonadota</taxon>
        <taxon>Gammaproteobacteria</taxon>
        <taxon>Pseudomonadales</taxon>
        <taxon>Pseudomonadaceae</taxon>
        <taxon>Pseudomonas</taxon>
    </lineage>
</organism>